<dbReference type="OrthoDB" id="442460at2759"/>
<keyword evidence="2" id="KW-1185">Reference proteome</keyword>
<comment type="caution">
    <text evidence="1">The sequence shown here is derived from an EMBL/GenBank/DDBJ whole genome shotgun (WGS) entry which is preliminary data.</text>
</comment>
<evidence type="ECO:0000313" key="2">
    <source>
        <dbReference type="Proteomes" id="UP000695562"/>
    </source>
</evidence>
<gene>
    <name evidence="1" type="ORF">CYY_006641</name>
</gene>
<dbReference type="PANTHER" id="PTHR33524">
    <property type="entry name" value="C5ORF35"/>
    <property type="match status" value="1"/>
</dbReference>
<dbReference type="InterPro" id="IPR046341">
    <property type="entry name" value="SET_dom_sf"/>
</dbReference>
<protein>
    <recommendedName>
        <fullName evidence="3">SET domain-containing protein</fullName>
    </recommendedName>
</protein>
<dbReference type="Proteomes" id="UP000695562">
    <property type="component" value="Unassembled WGS sequence"/>
</dbReference>
<dbReference type="InterPro" id="IPR040415">
    <property type="entry name" value="SETD9"/>
</dbReference>
<organism evidence="1 2">
    <name type="scientific">Polysphondylium violaceum</name>
    <dbReference type="NCBI Taxonomy" id="133409"/>
    <lineage>
        <taxon>Eukaryota</taxon>
        <taxon>Amoebozoa</taxon>
        <taxon>Evosea</taxon>
        <taxon>Eumycetozoa</taxon>
        <taxon>Dictyostelia</taxon>
        <taxon>Dictyosteliales</taxon>
        <taxon>Dictyosteliaceae</taxon>
        <taxon>Polysphondylium</taxon>
    </lineage>
</organism>
<dbReference type="AlphaFoldDB" id="A0A8J4PRY2"/>
<dbReference type="EMBL" id="AJWJ01000315">
    <property type="protein sequence ID" value="KAF2072051.1"/>
    <property type="molecule type" value="Genomic_DNA"/>
</dbReference>
<accession>A0A8J4PRY2</accession>
<evidence type="ECO:0008006" key="3">
    <source>
        <dbReference type="Google" id="ProtNLM"/>
    </source>
</evidence>
<name>A0A8J4PRY2_9MYCE</name>
<evidence type="ECO:0000313" key="1">
    <source>
        <dbReference type="EMBL" id="KAF2072051.1"/>
    </source>
</evidence>
<proteinExistence type="predicted"/>
<dbReference type="PANTHER" id="PTHR33524:SF1">
    <property type="entry name" value="SET DOMAIN-CONTAINING PROTEIN"/>
    <property type="match status" value="1"/>
</dbReference>
<dbReference type="Gene3D" id="2.170.270.10">
    <property type="entry name" value="SET domain"/>
    <property type="match status" value="1"/>
</dbReference>
<dbReference type="CDD" id="cd10537">
    <property type="entry name" value="SET_SETD9"/>
    <property type="match status" value="1"/>
</dbReference>
<sequence>MIKKIFNSAVSKFGSKAKPSTTNKYFQNDQEYLDTLKVYLTTEVYRELYYNHQGDYNSFLKAEEFIDSLHDGAHKIPYLKQSNRIEEIINHQVLEIFESIHSYGGKNSYPPPLKESTFLYRSMEEKVKRCLLIKETHNHGEPIEHPRGFKLHIKPSMLDHKEAGYGLHVEGDIFPGTVIGFYPGHTYDGNILPAQVIMDNDYMIARYDGTVIDGRGWTRKAEELMLKNELHQVLGSSGGRHTDLLRFKNPFAIGNFINHPPAGVRPNVIAYNFNFKRNFPQHLKPYIPNHIATEDKTFKDDSLYLRSLVLVALAPIQDTELFLNYRFNPANKYPDWYNDPDIEESKRRWGERERLSLRMWEYSIEGKVDVGGIPALLFFSELPPSSIAAIPFIYIASINSNGFIDDINSFHNEYINTSMVKNSDRNNNNNRGRSEMALLDRYSI</sequence>
<dbReference type="SUPFAM" id="SSF82199">
    <property type="entry name" value="SET domain"/>
    <property type="match status" value="1"/>
</dbReference>
<reference evidence="1" key="1">
    <citation type="submission" date="2020-01" db="EMBL/GenBank/DDBJ databases">
        <title>Development of genomics and gene disruption for Polysphondylium violaceum indicates a role for the polyketide synthase stlB in stalk morphogenesis.</title>
        <authorList>
            <person name="Narita B."/>
            <person name="Kawabe Y."/>
            <person name="Kin K."/>
            <person name="Saito T."/>
            <person name="Gibbs R."/>
            <person name="Kuspa A."/>
            <person name="Muzny D."/>
            <person name="Queller D."/>
            <person name="Richards S."/>
            <person name="Strassman J."/>
            <person name="Sucgang R."/>
            <person name="Worley K."/>
            <person name="Schaap P."/>
        </authorList>
    </citation>
    <scope>NUCLEOTIDE SEQUENCE</scope>
    <source>
        <strain evidence="1">QSvi11</strain>
    </source>
</reference>